<comment type="caution">
    <text evidence="2">The sequence shown here is derived from an EMBL/GenBank/DDBJ whole genome shotgun (WGS) entry which is preliminary data.</text>
</comment>
<keyword evidence="3" id="KW-1185">Reference proteome</keyword>
<name>A0ABP2MNC4_9FIRM</name>
<dbReference type="Pfam" id="PF01261">
    <property type="entry name" value="AP_endonuc_2"/>
    <property type="match status" value="1"/>
</dbReference>
<reference evidence="2 3" key="1">
    <citation type="submission" date="2011-08" db="EMBL/GenBank/DDBJ databases">
        <title>The Genome Sequence of Selenomonas noxia F0398.</title>
        <authorList>
            <consortium name="The Broad Institute Genome Sequencing Platform"/>
            <person name="Earl A."/>
            <person name="Ward D."/>
            <person name="Feldgarden M."/>
            <person name="Gevers D."/>
            <person name="Izard J."/>
            <person name="Ganesan A."/>
            <person name="Blanton J.M."/>
            <person name="Baranova O.V."/>
            <person name="Tanner A.C."/>
            <person name="Dewhirst F.E."/>
            <person name="Young S.K."/>
            <person name="Zeng Q."/>
            <person name="Gargeya S."/>
            <person name="Fitzgerald M."/>
            <person name="Haas B."/>
            <person name="Abouelleil A."/>
            <person name="Alvarado L."/>
            <person name="Arachchi H.M."/>
            <person name="Berlin A."/>
            <person name="Brown A."/>
            <person name="Chapman S.B."/>
            <person name="Chen Z."/>
            <person name="Dunbar C."/>
            <person name="Freedman E."/>
            <person name="Gearin G."/>
            <person name="Gellesch M."/>
            <person name="Goldberg J."/>
            <person name="Griggs A."/>
            <person name="Gujja S."/>
            <person name="Heiman D."/>
            <person name="Howarth C."/>
            <person name="Larson L."/>
            <person name="Lui A."/>
            <person name="MacDonald P.J.P."/>
            <person name="Montmayeur A."/>
            <person name="Murphy C."/>
            <person name="Neiman D."/>
            <person name="Pearson M."/>
            <person name="Priest M."/>
            <person name="Roberts A."/>
            <person name="Saif S."/>
            <person name="Shea T."/>
            <person name="Shenoy N."/>
            <person name="Sisk P."/>
            <person name="Stolte C."/>
            <person name="Sykes S."/>
            <person name="Wortman J."/>
            <person name="Nusbaum C."/>
            <person name="Birren B."/>
        </authorList>
    </citation>
    <scope>NUCLEOTIDE SEQUENCE [LARGE SCALE GENOMIC DNA]</scope>
    <source>
        <strain evidence="2 3">F0398</strain>
    </source>
</reference>
<sequence length="322" mass="37327">MLELTNLSNADCDVEKVLENDAGTIPAIVREHGLDGIEFMICGPWDRVMHPPQYIKGVHLLFWPCWLDFWRGNRAVLLSEFGSEENIRAYYGSLDVGDWVEAWKRNLRQAARCHPHYVVFHVAHNRTSEMYTREFSASDEDVIRATAELVNQITSELPQGCRLLFENLWWRGLTFRQPHLAAMLLEQVDYPDTGFMLDTGHLMNTNFDLRNEADGAAYVQKIYRELGALGQYVYGVHLHQSISGSYTREMMRLHAGEHRPLTWGEAMDYVMHVDLHQPFRTDAALRILDAVQPEYLVHEFQHRSRGDLEDKLRVQRGALNFL</sequence>
<evidence type="ECO:0000313" key="3">
    <source>
        <dbReference type="Proteomes" id="UP000003175"/>
    </source>
</evidence>
<gene>
    <name evidence="2" type="ORF">HMPREF9432_01829</name>
</gene>
<protein>
    <recommendedName>
        <fullName evidence="1">Xylose isomerase-like TIM barrel domain-containing protein</fullName>
    </recommendedName>
</protein>
<dbReference type="InterPro" id="IPR013022">
    <property type="entry name" value="Xyl_isomerase-like_TIM-brl"/>
</dbReference>
<organism evidence="2 3">
    <name type="scientific">Selenomonas noxia F0398</name>
    <dbReference type="NCBI Taxonomy" id="702437"/>
    <lineage>
        <taxon>Bacteria</taxon>
        <taxon>Bacillati</taxon>
        <taxon>Bacillota</taxon>
        <taxon>Negativicutes</taxon>
        <taxon>Selenomonadales</taxon>
        <taxon>Selenomonadaceae</taxon>
        <taxon>Selenomonas</taxon>
    </lineage>
</organism>
<dbReference type="Proteomes" id="UP000003175">
    <property type="component" value="Unassembled WGS sequence"/>
</dbReference>
<dbReference type="Gene3D" id="3.20.20.150">
    <property type="entry name" value="Divalent-metal-dependent TIM barrel enzymes"/>
    <property type="match status" value="1"/>
</dbReference>
<evidence type="ECO:0000313" key="2">
    <source>
        <dbReference type="EMBL" id="EHG23553.1"/>
    </source>
</evidence>
<dbReference type="RefSeq" id="WP_006697012.1">
    <property type="nucleotide sequence ID" value="NZ_JH376861.1"/>
</dbReference>
<evidence type="ECO:0000259" key="1">
    <source>
        <dbReference type="Pfam" id="PF01261"/>
    </source>
</evidence>
<accession>A0ABP2MNC4</accession>
<dbReference type="SUPFAM" id="SSF51658">
    <property type="entry name" value="Xylose isomerase-like"/>
    <property type="match status" value="1"/>
</dbReference>
<proteinExistence type="predicted"/>
<feature type="domain" description="Xylose isomerase-like TIM barrel" evidence="1">
    <location>
        <begin position="100"/>
        <end position="269"/>
    </location>
</feature>
<dbReference type="EMBL" id="ADGH01000018">
    <property type="protein sequence ID" value="EHG23553.1"/>
    <property type="molecule type" value="Genomic_DNA"/>
</dbReference>
<dbReference type="InterPro" id="IPR036237">
    <property type="entry name" value="Xyl_isomerase-like_sf"/>
</dbReference>